<name>A0A919EM76_9GAMM</name>
<dbReference type="InterPro" id="IPR012340">
    <property type="entry name" value="NA-bd_OB-fold"/>
</dbReference>
<evidence type="ECO:0000313" key="5">
    <source>
        <dbReference type="Proteomes" id="UP000623842"/>
    </source>
</evidence>
<dbReference type="SUPFAM" id="SSF50249">
    <property type="entry name" value="Nucleic acid-binding proteins"/>
    <property type="match status" value="1"/>
</dbReference>
<dbReference type="GO" id="GO:0003677">
    <property type="term" value="F:DNA binding"/>
    <property type="evidence" value="ECO:0007669"/>
    <property type="project" value="UniProtKB-KW"/>
</dbReference>
<dbReference type="SMART" id="SM00357">
    <property type="entry name" value="CSP"/>
    <property type="match status" value="1"/>
</dbReference>
<dbReference type="PROSITE" id="PS51857">
    <property type="entry name" value="CSD_2"/>
    <property type="match status" value="1"/>
</dbReference>
<dbReference type="Gene3D" id="2.40.50.140">
    <property type="entry name" value="Nucleic acid-binding proteins"/>
    <property type="match status" value="1"/>
</dbReference>
<keyword evidence="4" id="KW-0238">DNA-binding</keyword>
<proteinExistence type="predicted"/>
<dbReference type="PANTHER" id="PTHR12962:SF1">
    <property type="entry name" value="COLD SHOCK DOMAIN-CONTAINING PROTEIN CG9705"/>
    <property type="match status" value="1"/>
</dbReference>
<feature type="transmembrane region" description="Helical" evidence="2">
    <location>
        <begin position="172"/>
        <end position="190"/>
    </location>
</feature>
<dbReference type="EMBL" id="BNCK01000006">
    <property type="protein sequence ID" value="GHF98095.1"/>
    <property type="molecule type" value="Genomic_DNA"/>
</dbReference>
<dbReference type="InterPro" id="IPR052069">
    <property type="entry name" value="Ca-reg_mRNA-binding_domain"/>
</dbReference>
<dbReference type="AlphaFoldDB" id="A0A919EM76"/>
<feature type="transmembrane region" description="Helical" evidence="2">
    <location>
        <begin position="83"/>
        <end position="104"/>
    </location>
</feature>
<sequence>MRLKGKLINWDAQKAFGFISPNGGGDHVFIHKTAFSNRQRTPQLNDVITFSIAKDKQGRYCAEDATFSGEKLKKKQTKHASKFSIYLSIMFLIAIFILFILGYVPIKLCLAYLGLSLITFIIYAFDKSKAQSGAWRTPESTLHLFSIAGGWPGAAIAQQTLRHKSKKKEFRFVYWMTVIINIGAFAWLISPEGAQFIEMLK</sequence>
<evidence type="ECO:0000313" key="4">
    <source>
        <dbReference type="EMBL" id="GHF98095.1"/>
    </source>
</evidence>
<feature type="domain" description="CSD" evidence="3">
    <location>
        <begin position="2"/>
        <end position="67"/>
    </location>
</feature>
<keyword evidence="5" id="KW-1185">Reference proteome</keyword>
<dbReference type="GO" id="GO:0043488">
    <property type="term" value="P:regulation of mRNA stability"/>
    <property type="evidence" value="ECO:0007669"/>
    <property type="project" value="TreeGrafter"/>
</dbReference>
<dbReference type="InterPro" id="IPR010718">
    <property type="entry name" value="DUF1294"/>
</dbReference>
<keyword evidence="2" id="KW-0472">Membrane</keyword>
<feature type="transmembrane region" description="Helical" evidence="2">
    <location>
        <begin position="110"/>
        <end position="126"/>
    </location>
</feature>
<keyword evidence="1" id="KW-0597">Phosphoprotein</keyword>
<evidence type="ECO:0000259" key="3">
    <source>
        <dbReference type="PROSITE" id="PS51857"/>
    </source>
</evidence>
<dbReference type="PANTHER" id="PTHR12962">
    <property type="entry name" value="CALCIUM-REGULATED HEAT STABLE PROTEIN CRHSP-24-RELATED"/>
    <property type="match status" value="1"/>
</dbReference>
<dbReference type="GO" id="GO:0003730">
    <property type="term" value="F:mRNA 3'-UTR binding"/>
    <property type="evidence" value="ECO:0007669"/>
    <property type="project" value="TreeGrafter"/>
</dbReference>
<accession>A0A919EM76</accession>
<keyword evidence="2" id="KW-1133">Transmembrane helix</keyword>
<reference evidence="4" key="2">
    <citation type="submission" date="2020-09" db="EMBL/GenBank/DDBJ databases">
        <authorList>
            <person name="Sun Q."/>
            <person name="Kim S."/>
        </authorList>
    </citation>
    <scope>NUCLEOTIDE SEQUENCE</scope>
    <source>
        <strain evidence="4">KCTC 42731</strain>
    </source>
</reference>
<evidence type="ECO:0000256" key="1">
    <source>
        <dbReference type="ARBA" id="ARBA00022553"/>
    </source>
</evidence>
<dbReference type="Pfam" id="PF06961">
    <property type="entry name" value="DUF1294"/>
    <property type="match status" value="1"/>
</dbReference>
<comment type="caution">
    <text evidence="4">The sequence shown here is derived from an EMBL/GenBank/DDBJ whole genome shotgun (WGS) entry which is preliminary data.</text>
</comment>
<dbReference type="InterPro" id="IPR002059">
    <property type="entry name" value="CSP_DNA-bd"/>
</dbReference>
<keyword evidence="2" id="KW-0812">Transmembrane</keyword>
<evidence type="ECO:0000256" key="2">
    <source>
        <dbReference type="SAM" id="Phobius"/>
    </source>
</evidence>
<dbReference type="Proteomes" id="UP000623842">
    <property type="component" value="Unassembled WGS sequence"/>
</dbReference>
<organism evidence="4 5">
    <name type="scientific">Thalassotalea marina</name>
    <dbReference type="NCBI Taxonomy" id="1673741"/>
    <lineage>
        <taxon>Bacteria</taxon>
        <taxon>Pseudomonadati</taxon>
        <taxon>Pseudomonadota</taxon>
        <taxon>Gammaproteobacteria</taxon>
        <taxon>Alteromonadales</taxon>
        <taxon>Colwelliaceae</taxon>
        <taxon>Thalassotalea</taxon>
    </lineage>
</organism>
<protein>
    <submittedName>
        <fullName evidence="4">DNA-binding protein</fullName>
    </submittedName>
</protein>
<dbReference type="GO" id="GO:0005829">
    <property type="term" value="C:cytosol"/>
    <property type="evidence" value="ECO:0007669"/>
    <property type="project" value="UniProtKB-ARBA"/>
</dbReference>
<dbReference type="RefSeq" id="WP_189771797.1">
    <property type="nucleotide sequence ID" value="NZ_BNCK01000006.1"/>
</dbReference>
<gene>
    <name evidence="4" type="ORF">GCM10017161_28140</name>
</gene>
<dbReference type="InterPro" id="IPR011129">
    <property type="entry name" value="CSD"/>
</dbReference>
<dbReference type="Pfam" id="PF00313">
    <property type="entry name" value="CSD"/>
    <property type="match status" value="1"/>
</dbReference>
<reference evidence="4" key="1">
    <citation type="journal article" date="2014" name="Int. J. Syst. Evol. Microbiol.">
        <title>Complete genome sequence of Corynebacterium casei LMG S-19264T (=DSM 44701T), isolated from a smear-ripened cheese.</title>
        <authorList>
            <consortium name="US DOE Joint Genome Institute (JGI-PGF)"/>
            <person name="Walter F."/>
            <person name="Albersmeier A."/>
            <person name="Kalinowski J."/>
            <person name="Ruckert C."/>
        </authorList>
    </citation>
    <scope>NUCLEOTIDE SEQUENCE</scope>
    <source>
        <strain evidence="4">KCTC 42731</strain>
    </source>
</reference>